<protein>
    <recommendedName>
        <fullName evidence="4">Beta-ketoacyl synthase N-terminal domain-containing protein</fullName>
    </recommendedName>
</protein>
<evidence type="ECO:0000313" key="2">
    <source>
        <dbReference type="EMBL" id="MCY1004682.1"/>
    </source>
</evidence>
<dbReference type="EMBL" id="JAPNKE010000002">
    <property type="protein sequence ID" value="MCY1004682.1"/>
    <property type="molecule type" value="Genomic_DNA"/>
</dbReference>
<comment type="caution">
    <text evidence="2">The sequence shown here is derived from an EMBL/GenBank/DDBJ whole genome shotgun (WGS) entry which is preliminary data.</text>
</comment>
<dbReference type="Proteomes" id="UP001150924">
    <property type="component" value="Unassembled WGS sequence"/>
</dbReference>
<dbReference type="GO" id="GO:0016746">
    <property type="term" value="F:acyltransferase activity"/>
    <property type="evidence" value="ECO:0007669"/>
    <property type="project" value="InterPro"/>
</dbReference>
<evidence type="ECO:0008006" key="4">
    <source>
        <dbReference type="Google" id="ProtNLM"/>
    </source>
</evidence>
<organism evidence="2 3">
    <name type="scientific">Nannocystis pusilla</name>
    <dbReference type="NCBI Taxonomy" id="889268"/>
    <lineage>
        <taxon>Bacteria</taxon>
        <taxon>Pseudomonadati</taxon>
        <taxon>Myxococcota</taxon>
        <taxon>Polyangia</taxon>
        <taxon>Nannocystales</taxon>
        <taxon>Nannocystaceae</taxon>
        <taxon>Nannocystis</taxon>
    </lineage>
</organism>
<accession>A0A9X3EIH3</accession>
<dbReference type="RefSeq" id="WP_267766251.1">
    <property type="nucleotide sequence ID" value="NZ_JAPNKE010000002.1"/>
</dbReference>
<feature type="signal peptide" evidence="1">
    <location>
        <begin position="1"/>
        <end position="25"/>
    </location>
</feature>
<reference evidence="2" key="1">
    <citation type="submission" date="2022-11" db="EMBL/GenBank/DDBJ databases">
        <title>Minimal conservation of predation-associated metabolite biosynthetic gene clusters underscores biosynthetic potential of Myxococcota including descriptions for ten novel species: Archangium lansinium sp. nov., Myxococcus landrumus sp. nov., Nannocystis bai.</title>
        <authorList>
            <person name="Ahearne A."/>
            <person name="Stevens C."/>
            <person name="Phillips K."/>
        </authorList>
    </citation>
    <scope>NUCLEOTIDE SEQUENCE</scope>
    <source>
        <strain evidence="2">Na p29</strain>
    </source>
</reference>
<gene>
    <name evidence="2" type="ORF">OV079_03670</name>
</gene>
<feature type="chain" id="PRO_5040990905" description="Beta-ketoacyl synthase N-terminal domain-containing protein" evidence="1">
    <location>
        <begin position="26"/>
        <end position="353"/>
    </location>
</feature>
<evidence type="ECO:0000256" key="1">
    <source>
        <dbReference type="SAM" id="SignalP"/>
    </source>
</evidence>
<name>A0A9X3EIH3_9BACT</name>
<proteinExistence type="predicted"/>
<dbReference type="SUPFAM" id="SSF53901">
    <property type="entry name" value="Thiolase-like"/>
    <property type="match status" value="1"/>
</dbReference>
<dbReference type="InterPro" id="IPR016039">
    <property type="entry name" value="Thiolase-like"/>
</dbReference>
<keyword evidence="1" id="KW-0732">Signal</keyword>
<evidence type="ECO:0000313" key="3">
    <source>
        <dbReference type="Proteomes" id="UP001150924"/>
    </source>
</evidence>
<sequence>MTRSARVLGLGVGCPLGLTARAAFAAVEAGLRRFVEIDGVLDLAGEPARGCRLQSLAGEDPFERALWFARRAAAQALRPVAGGVAAPVPVFVAVPAAAHEAGRSRRLKEVLAEVAPPAAELRWLIAVGRASGAVALAAALDELGEGAPRVLVGGLDCQVAGEALRELSRHNRLLGRRNCDGRLPGEGAAFLLLGRAGERTGGPALGVVEAVACAEEPAPFVGEPASRAAGLTEVLSELRERWPQRVDEVVAAQSNERFFATELSTAYLRNVELMPEPMRVRALADALGDCGAAAFPLGLAWALDDFDLRARWRGSLASAVVLSSSDAGTVGGALVTAAAGESREVRRSGAGSS</sequence>
<keyword evidence="3" id="KW-1185">Reference proteome</keyword>
<dbReference type="AlphaFoldDB" id="A0A9X3EIH3"/>